<keyword evidence="1" id="KW-0472">Membrane</keyword>
<keyword evidence="3" id="KW-1185">Reference proteome</keyword>
<reference evidence="2 3" key="1">
    <citation type="submission" date="2023-09" db="EMBL/GenBank/DDBJ databases">
        <authorList>
            <person name="Wang M."/>
        </authorList>
    </citation>
    <scope>NUCLEOTIDE SEQUENCE [LARGE SCALE GENOMIC DNA]</scope>
    <source>
        <strain evidence="2">GT-2023</strain>
        <tissue evidence="2">Liver</tissue>
    </source>
</reference>
<evidence type="ECO:0000313" key="3">
    <source>
        <dbReference type="Proteomes" id="UP001558613"/>
    </source>
</evidence>
<proteinExistence type="predicted"/>
<comment type="caution">
    <text evidence="2">The sequence shown here is derived from an EMBL/GenBank/DDBJ whole genome shotgun (WGS) entry which is preliminary data.</text>
</comment>
<name>A0ABR3L8R8_9TELE</name>
<accession>A0ABR3L8R8</accession>
<dbReference type="EMBL" id="JAYMGO010000025">
    <property type="protein sequence ID" value="KAL1248094.1"/>
    <property type="molecule type" value="Genomic_DNA"/>
</dbReference>
<sequence length="95" mass="10351">MTACSTSAADRTGTGALGLPGLSCYILAALGSVLIRKSSIMPVLVQEKHADSRKSKCSRADHEARSPTVTAKNIEHLWVMADRRRRRRLGIRSTC</sequence>
<dbReference type="Proteomes" id="UP001558613">
    <property type="component" value="Unassembled WGS sequence"/>
</dbReference>
<evidence type="ECO:0000256" key="1">
    <source>
        <dbReference type="SAM" id="Phobius"/>
    </source>
</evidence>
<organism evidence="2 3">
    <name type="scientific">Cirrhinus molitorella</name>
    <name type="common">mud carp</name>
    <dbReference type="NCBI Taxonomy" id="172907"/>
    <lineage>
        <taxon>Eukaryota</taxon>
        <taxon>Metazoa</taxon>
        <taxon>Chordata</taxon>
        <taxon>Craniata</taxon>
        <taxon>Vertebrata</taxon>
        <taxon>Euteleostomi</taxon>
        <taxon>Actinopterygii</taxon>
        <taxon>Neopterygii</taxon>
        <taxon>Teleostei</taxon>
        <taxon>Ostariophysi</taxon>
        <taxon>Cypriniformes</taxon>
        <taxon>Cyprinidae</taxon>
        <taxon>Labeoninae</taxon>
        <taxon>Labeonini</taxon>
        <taxon>Cirrhinus</taxon>
    </lineage>
</organism>
<evidence type="ECO:0000313" key="2">
    <source>
        <dbReference type="EMBL" id="KAL1248094.1"/>
    </source>
</evidence>
<keyword evidence="1" id="KW-1133">Transmembrane helix</keyword>
<gene>
    <name evidence="2" type="ORF">QQF64_023470</name>
</gene>
<feature type="transmembrane region" description="Helical" evidence="1">
    <location>
        <begin position="15"/>
        <end position="35"/>
    </location>
</feature>
<protein>
    <submittedName>
        <fullName evidence="2">Uncharacterized protein</fullName>
    </submittedName>
</protein>
<keyword evidence="1" id="KW-0812">Transmembrane</keyword>